<protein>
    <submittedName>
        <fullName evidence="4">DUF4342 domain-containing protein</fullName>
    </submittedName>
</protein>
<accession>A0ABY7JNW3</accession>
<gene>
    <name evidence="4" type="ORF">O0R46_06075</name>
</gene>
<keyword evidence="2" id="KW-0472">Membrane</keyword>
<evidence type="ECO:0000259" key="3">
    <source>
        <dbReference type="Pfam" id="PF14242"/>
    </source>
</evidence>
<dbReference type="SUPFAM" id="SSF46934">
    <property type="entry name" value="UBA-like"/>
    <property type="match status" value="1"/>
</dbReference>
<evidence type="ECO:0000256" key="2">
    <source>
        <dbReference type="SAM" id="Phobius"/>
    </source>
</evidence>
<feature type="region of interest" description="Disordered" evidence="1">
    <location>
        <begin position="182"/>
        <end position="264"/>
    </location>
</feature>
<evidence type="ECO:0000313" key="4">
    <source>
        <dbReference type="EMBL" id="WAW14174.1"/>
    </source>
</evidence>
<feature type="compositionally biased region" description="Basic and acidic residues" evidence="1">
    <location>
        <begin position="182"/>
        <end position="239"/>
    </location>
</feature>
<organism evidence="4 5">
    <name type="scientific">Peptostreptococcus equinus</name>
    <dbReference type="NCBI Taxonomy" id="3003601"/>
    <lineage>
        <taxon>Bacteria</taxon>
        <taxon>Bacillati</taxon>
        <taxon>Bacillota</taxon>
        <taxon>Clostridia</taxon>
        <taxon>Peptostreptococcales</taxon>
        <taxon>Peptostreptococcaceae</taxon>
        <taxon>Peptostreptococcus</taxon>
    </lineage>
</organism>
<feature type="transmembrane region" description="Helical" evidence="2">
    <location>
        <begin position="116"/>
        <end position="139"/>
    </location>
</feature>
<keyword evidence="2" id="KW-1133">Transmembrane helix</keyword>
<proteinExistence type="predicted"/>
<keyword evidence="5" id="KW-1185">Reference proteome</keyword>
<dbReference type="InterPro" id="IPR009060">
    <property type="entry name" value="UBA-like_sf"/>
</dbReference>
<keyword evidence="2" id="KW-0812">Transmembrane</keyword>
<dbReference type="Pfam" id="PF14242">
    <property type="entry name" value="DUF4342"/>
    <property type="match status" value="1"/>
</dbReference>
<evidence type="ECO:0000313" key="5">
    <source>
        <dbReference type="Proteomes" id="UP001164187"/>
    </source>
</evidence>
<dbReference type="EMBL" id="CP114052">
    <property type="protein sequence ID" value="WAW14174.1"/>
    <property type="molecule type" value="Genomic_DNA"/>
</dbReference>
<sequence>MAQITIEMVDKVLERLPYITYKEAKEALMETDGDVLEAIILIENKPSEFASKFADGASKITDNITGIGKVKFDKFEEKFTKDTEKVRIQLVDLFKEATVVRVVLEKEGKVMLNLPLTIGFAGVAFMPMLSILGISAAVLSKYSVKIVDENTNQEVDLGDLNPEKLEILKDIIFNSVSNIKDTVSKKDGSSKNDTDHDITDELFREDTGRSEQEEYVRKNDEYSTFDQRAKENKHVDDNSKPIQEQYINKDGFINQEEKKNREDN</sequence>
<evidence type="ECO:0000256" key="1">
    <source>
        <dbReference type="SAM" id="MobiDB-lite"/>
    </source>
</evidence>
<feature type="compositionally biased region" description="Basic and acidic residues" evidence="1">
    <location>
        <begin position="255"/>
        <end position="264"/>
    </location>
</feature>
<name>A0ABY7JNW3_9FIRM</name>
<dbReference type="RefSeq" id="WP_269310836.1">
    <property type="nucleotide sequence ID" value="NZ_CP114052.1"/>
</dbReference>
<reference evidence="4" key="1">
    <citation type="submission" date="2022-12" db="EMBL/GenBank/DDBJ databases">
        <title>Peptostreptococcus.</title>
        <authorList>
            <person name="Lee S.H."/>
        </authorList>
    </citation>
    <scope>NUCLEOTIDE SEQUENCE</scope>
    <source>
        <strain evidence="4">CBA3647</strain>
    </source>
</reference>
<dbReference type="InterPro" id="IPR025642">
    <property type="entry name" value="DUF4342"/>
</dbReference>
<feature type="domain" description="DUF4342" evidence="3">
    <location>
        <begin position="74"/>
        <end position="146"/>
    </location>
</feature>
<dbReference type="Proteomes" id="UP001164187">
    <property type="component" value="Chromosome"/>
</dbReference>